<reference evidence="2" key="1">
    <citation type="submission" date="2018-11" db="EMBL/GenBank/DDBJ databases">
        <authorList>
            <consortium name="Pathogen Informatics"/>
        </authorList>
    </citation>
    <scope>NUCLEOTIDE SEQUENCE</scope>
</reference>
<dbReference type="Pfam" id="PF02026">
    <property type="entry name" value="RyR"/>
    <property type="match status" value="1"/>
</dbReference>
<sequence>MNAQCRRSTKGGGIHQLMVPYDILTDRERQRYRKLTYQLIRFLQFNGYRLTRLATAAPATGRKPSIQLAAAAPSSTGITNSGGGGPSSRLCKQTHSCLLLDHSRRISHRIS</sequence>
<name>A0A3S5BYL7_9PLAT</name>
<gene>
    <name evidence="2" type="ORF">PXEA_LOCUS18114</name>
</gene>
<dbReference type="EMBL" id="CAAALY010068980">
    <property type="protein sequence ID" value="VEL24674.1"/>
    <property type="molecule type" value="Genomic_DNA"/>
</dbReference>
<keyword evidence="3" id="KW-1185">Reference proteome</keyword>
<dbReference type="OrthoDB" id="258495at2759"/>
<dbReference type="Gene3D" id="1.10.490.160">
    <property type="match status" value="1"/>
</dbReference>
<feature type="domain" description="Ryanodine receptor Ryr" evidence="1">
    <location>
        <begin position="14"/>
        <end position="52"/>
    </location>
</feature>
<proteinExistence type="predicted"/>
<dbReference type="Proteomes" id="UP000784294">
    <property type="component" value="Unassembled WGS sequence"/>
</dbReference>
<dbReference type="AlphaFoldDB" id="A0A3S5BYL7"/>
<evidence type="ECO:0000313" key="3">
    <source>
        <dbReference type="Proteomes" id="UP000784294"/>
    </source>
</evidence>
<organism evidence="2 3">
    <name type="scientific">Protopolystoma xenopodis</name>
    <dbReference type="NCBI Taxonomy" id="117903"/>
    <lineage>
        <taxon>Eukaryota</taxon>
        <taxon>Metazoa</taxon>
        <taxon>Spiralia</taxon>
        <taxon>Lophotrochozoa</taxon>
        <taxon>Platyhelminthes</taxon>
        <taxon>Monogenea</taxon>
        <taxon>Polyopisthocotylea</taxon>
        <taxon>Polystomatidea</taxon>
        <taxon>Polystomatidae</taxon>
        <taxon>Protopolystoma</taxon>
    </lineage>
</organism>
<evidence type="ECO:0000259" key="1">
    <source>
        <dbReference type="Pfam" id="PF02026"/>
    </source>
</evidence>
<comment type="caution">
    <text evidence="2">The sequence shown here is derived from an EMBL/GenBank/DDBJ whole genome shotgun (WGS) entry which is preliminary data.</text>
</comment>
<dbReference type="InterPro" id="IPR003032">
    <property type="entry name" value="Ryanodine_rcpt"/>
</dbReference>
<accession>A0A3S5BYL7</accession>
<evidence type="ECO:0000313" key="2">
    <source>
        <dbReference type="EMBL" id="VEL24674.1"/>
    </source>
</evidence>
<protein>
    <recommendedName>
        <fullName evidence="1">Ryanodine receptor Ryr domain-containing protein</fullName>
    </recommendedName>
</protein>